<dbReference type="EMBL" id="CP009245">
    <property type="protein sequence ID" value="APT84207.1"/>
    <property type="molecule type" value="Genomic_DNA"/>
</dbReference>
<dbReference type="InterPro" id="IPR027383">
    <property type="entry name" value="Znf_put"/>
</dbReference>
<proteinExistence type="predicted"/>
<evidence type="ECO:0000313" key="3">
    <source>
        <dbReference type="Proteomes" id="UP000185478"/>
    </source>
</evidence>
<dbReference type="RefSeq" id="WP_075725062.1">
    <property type="nucleotide sequence ID" value="NZ_CP009245.1"/>
</dbReference>
<sequence length="84" mass="9506">MSCNCEGINDSLWELLDGDCSQERREEILAAIKQCPGCFEKYGIETEVRALVKQCCCQQAPSSLRESISIKIRRTQTTIVEFDS</sequence>
<dbReference type="AlphaFoldDB" id="A0A1L7CEF1"/>
<dbReference type="Proteomes" id="UP000185478">
    <property type="component" value="Chromosome"/>
</dbReference>
<dbReference type="STRING" id="1431546.CAQU_02980"/>
<accession>A0A1L7CEF1</accession>
<dbReference type="NCBIfam" id="TIGR03988">
    <property type="entry name" value="antisig_RsrA"/>
    <property type="match status" value="1"/>
</dbReference>
<dbReference type="Pfam" id="PF13490">
    <property type="entry name" value="zf-HC2"/>
    <property type="match status" value="1"/>
</dbReference>
<name>A0A1L7CEF1_9CORY</name>
<evidence type="ECO:0000313" key="2">
    <source>
        <dbReference type="EMBL" id="APT84207.1"/>
    </source>
</evidence>
<dbReference type="KEGG" id="caqu:CAQU_02980"/>
<keyword evidence="3" id="KW-1185">Reference proteome</keyword>
<feature type="domain" description="Putative zinc-finger" evidence="1">
    <location>
        <begin position="5"/>
        <end position="38"/>
    </location>
</feature>
<gene>
    <name evidence="2" type="ORF">CAQU_02980</name>
</gene>
<dbReference type="OrthoDB" id="3267840at2"/>
<dbReference type="InterPro" id="IPR024020">
    <property type="entry name" value="Anit_sigma_mycothiol_RsrA"/>
</dbReference>
<evidence type="ECO:0000259" key="1">
    <source>
        <dbReference type="Pfam" id="PF13490"/>
    </source>
</evidence>
<organism evidence="2 3">
    <name type="scientific">Corynebacterium aquilae DSM 44791</name>
    <dbReference type="NCBI Taxonomy" id="1431546"/>
    <lineage>
        <taxon>Bacteria</taxon>
        <taxon>Bacillati</taxon>
        <taxon>Actinomycetota</taxon>
        <taxon>Actinomycetes</taxon>
        <taxon>Mycobacteriales</taxon>
        <taxon>Corynebacteriaceae</taxon>
        <taxon>Corynebacterium</taxon>
    </lineage>
</organism>
<protein>
    <recommendedName>
        <fullName evidence="1">Putative zinc-finger domain-containing protein</fullName>
    </recommendedName>
</protein>
<reference evidence="2 3" key="1">
    <citation type="submission" date="2014-08" db="EMBL/GenBank/DDBJ databases">
        <title>Complete genome sequence of Corynebacterium aquilae S-613T(T) (=DSM 44791(T)), isolated from the choana of a healthy golden eagle.</title>
        <authorList>
            <person name="Ruckert C."/>
            <person name="Albersmeier A."/>
            <person name="Winkler A."/>
            <person name="Kalinowski J."/>
        </authorList>
    </citation>
    <scope>NUCLEOTIDE SEQUENCE [LARGE SCALE GENOMIC DNA]</scope>
    <source>
        <strain evidence="2 3">S-613</strain>
    </source>
</reference>